<dbReference type="GO" id="GO:0005524">
    <property type="term" value="F:ATP binding"/>
    <property type="evidence" value="ECO:0007669"/>
    <property type="project" value="UniProtKB-KW"/>
</dbReference>
<evidence type="ECO:0000256" key="9">
    <source>
        <dbReference type="ARBA" id="ARBA00048721"/>
    </source>
</evidence>
<dbReference type="EC" id="2.7.7.18" evidence="10"/>
<dbReference type="HAMAP" id="MF_00244">
    <property type="entry name" value="NaMN_adenylyltr"/>
    <property type="match status" value="1"/>
</dbReference>
<organism evidence="12 13">
    <name type="scientific">Candidatus Gottesmanbacteria bacterium RIFCSPHIGHO2_02_FULL_40_13</name>
    <dbReference type="NCBI Taxonomy" id="1798384"/>
    <lineage>
        <taxon>Bacteria</taxon>
        <taxon>Candidatus Gottesmaniibacteriota</taxon>
    </lineage>
</organism>
<comment type="function">
    <text evidence="1 10">Catalyzes the reversible adenylation of nicotinate mononucleotide (NaMN) to nicotinic acid adenine dinucleotide (NaAD).</text>
</comment>
<dbReference type="STRING" id="1798384.A3D03_00285"/>
<dbReference type="PANTHER" id="PTHR39321">
    <property type="entry name" value="NICOTINATE-NUCLEOTIDE ADENYLYLTRANSFERASE-RELATED"/>
    <property type="match status" value="1"/>
</dbReference>
<evidence type="ECO:0000256" key="4">
    <source>
        <dbReference type="ARBA" id="ARBA00022679"/>
    </source>
</evidence>
<evidence type="ECO:0000259" key="11">
    <source>
        <dbReference type="Pfam" id="PF01467"/>
    </source>
</evidence>
<dbReference type="InterPro" id="IPR014729">
    <property type="entry name" value="Rossmann-like_a/b/a_fold"/>
</dbReference>
<dbReference type="UniPathway" id="UPA00253">
    <property type="reaction ID" value="UER00332"/>
</dbReference>
<evidence type="ECO:0000256" key="3">
    <source>
        <dbReference type="ARBA" id="ARBA00022642"/>
    </source>
</evidence>
<evidence type="ECO:0000313" key="12">
    <source>
        <dbReference type="EMBL" id="OGG22562.1"/>
    </source>
</evidence>
<evidence type="ECO:0000256" key="1">
    <source>
        <dbReference type="ARBA" id="ARBA00002324"/>
    </source>
</evidence>
<dbReference type="CDD" id="cd02165">
    <property type="entry name" value="NMNAT"/>
    <property type="match status" value="1"/>
</dbReference>
<name>A0A1F6ADR4_9BACT</name>
<keyword evidence="5 10" id="KW-0548">Nucleotidyltransferase</keyword>
<dbReference type="AlphaFoldDB" id="A0A1F6ADR4"/>
<evidence type="ECO:0000256" key="6">
    <source>
        <dbReference type="ARBA" id="ARBA00022741"/>
    </source>
</evidence>
<evidence type="ECO:0000256" key="7">
    <source>
        <dbReference type="ARBA" id="ARBA00022840"/>
    </source>
</evidence>
<dbReference type="GO" id="GO:0004515">
    <property type="term" value="F:nicotinate-nucleotide adenylyltransferase activity"/>
    <property type="evidence" value="ECO:0007669"/>
    <property type="project" value="UniProtKB-UniRule"/>
</dbReference>
<reference evidence="12 13" key="1">
    <citation type="journal article" date="2016" name="Nat. Commun.">
        <title>Thousands of microbial genomes shed light on interconnected biogeochemical processes in an aquifer system.</title>
        <authorList>
            <person name="Anantharaman K."/>
            <person name="Brown C.T."/>
            <person name="Hug L.A."/>
            <person name="Sharon I."/>
            <person name="Castelle C.J."/>
            <person name="Probst A.J."/>
            <person name="Thomas B.C."/>
            <person name="Singh A."/>
            <person name="Wilkins M.J."/>
            <person name="Karaoz U."/>
            <person name="Brodie E.L."/>
            <person name="Williams K.H."/>
            <person name="Hubbard S.S."/>
            <person name="Banfield J.F."/>
        </authorList>
    </citation>
    <scope>NUCLEOTIDE SEQUENCE [LARGE SCALE GENOMIC DNA]</scope>
</reference>
<keyword evidence="6 10" id="KW-0547">Nucleotide-binding</keyword>
<dbReference type="PANTHER" id="PTHR39321:SF3">
    <property type="entry name" value="PHOSPHOPANTETHEINE ADENYLYLTRANSFERASE"/>
    <property type="match status" value="1"/>
</dbReference>
<accession>A0A1F6ADR4</accession>
<evidence type="ECO:0000256" key="10">
    <source>
        <dbReference type="HAMAP-Rule" id="MF_00244"/>
    </source>
</evidence>
<dbReference type="InterPro" id="IPR004821">
    <property type="entry name" value="Cyt_trans-like"/>
</dbReference>
<evidence type="ECO:0000256" key="5">
    <source>
        <dbReference type="ARBA" id="ARBA00022695"/>
    </source>
</evidence>
<keyword evidence="8 10" id="KW-0520">NAD</keyword>
<feature type="domain" description="Cytidyltransferase-like" evidence="11">
    <location>
        <begin position="5"/>
        <end position="160"/>
    </location>
</feature>
<dbReference type="Pfam" id="PF01467">
    <property type="entry name" value="CTP_transf_like"/>
    <property type="match status" value="1"/>
</dbReference>
<protein>
    <recommendedName>
        <fullName evidence="10">Probable nicotinate-nucleotide adenylyltransferase</fullName>
        <ecNumber evidence="10">2.7.7.18</ecNumber>
    </recommendedName>
    <alternativeName>
        <fullName evidence="10">Deamido-NAD(+) diphosphorylase</fullName>
    </alternativeName>
    <alternativeName>
        <fullName evidence="10">Deamido-NAD(+) pyrophosphorylase</fullName>
    </alternativeName>
    <alternativeName>
        <fullName evidence="10">Nicotinate mononucleotide adenylyltransferase</fullName>
        <shortName evidence="10">NaMN adenylyltransferase</shortName>
    </alternativeName>
</protein>
<sequence>MNIAILGGRFDPPHIWHYWTGAQILECVKHIDQVWLMPDHSNAFKPITASPRDRLDMLHFLEAGRIRVSTIALARENVTYTVELVSGLVRDQYNKYFWVVGSDVTAEFSRWRDYQKLSRIIDFLVFPRKDYPVKNLPSGFKKIEGNLLLSNISSTLIRDRIKNGLSIKGLVFPEVEEMIRTRKLYK</sequence>
<keyword evidence="3 10" id="KW-0662">Pyridine nucleotide biosynthesis</keyword>
<comment type="catalytic activity">
    <reaction evidence="9 10">
        <text>nicotinate beta-D-ribonucleotide + ATP + H(+) = deamido-NAD(+) + diphosphate</text>
        <dbReference type="Rhea" id="RHEA:22860"/>
        <dbReference type="ChEBI" id="CHEBI:15378"/>
        <dbReference type="ChEBI" id="CHEBI:30616"/>
        <dbReference type="ChEBI" id="CHEBI:33019"/>
        <dbReference type="ChEBI" id="CHEBI:57502"/>
        <dbReference type="ChEBI" id="CHEBI:58437"/>
        <dbReference type="EC" id="2.7.7.18"/>
    </reaction>
</comment>
<dbReference type="InterPro" id="IPR005248">
    <property type="entry name" value="NadD/NMNAT"/>
</dbReference>
<proteinExistence type="inferred from homology"/>
<evidence type="ECO:0000256" key="2">
    <source>
        <dbReference type="ARBA" id="ARBA00005019"/>
    </source>
</evidence>
<comment type="caution">
    <text evidence="12">The sequence shown here is derived from an EMBL/GenBank/DDBJ whole genome shotgun (WGS) entry which is preliminary data.</text>
</comment>
<keyword evidence="7 10" id="KW-0067">ATP-binding</keyword>
<gene>
    <name evidence="10" type="primary">nadD</name>
    <name evidence="12" type="ORF">A3D03_00285</name>
</gene>
<comment type="pathway">
    <text evidence="2 10">Cofactor biosynthesis; NAD(+) biosynthesis; deamido-NAD(+) from nicotinate D-ribonucleotide: step 1/1.</text>
</comment>
<keyword evidence="4 10" id="KW-0808">Transferase</keyword>
<evidence type="ECO:0000256" key="8">
    <source>
        <dbReference type="ARBA" id="ARBA00023027"/>
    </source>
</evidence>
<comment type="similarity">
    <text evidence="10">Belongs to the NadD family.</text>
</comment>
<dbReference type="SUPFAM" id="SSF52374">
    <property type="entry name" value="Nucleotidylyl transferase"/>
    <property type="match status" value="1"/>
</dbReference>
<evidence type="ECO:0000313" key="13">
    <source>
        <dbReference type="Proteomes" id="UP000177092"/>
    </source>
</evidence>
<dbReference type="Proteomes" id="UP000177092">
    <property type="component" value="Unassembled WGS sequence"/>
</dbReference>
<dbReference type="GO" id="GO:0009435">
    <property type="term" value="P:NAD+ biosynthetic process"/>
    <property type="evidence" value="ECO:0007669"/>
    <property type="project" value="UniProtKB-UniRule"/>
</dbReference>
<dbReference type="EMBL" id="MFJN01000001">
    <property type="protein sequence ID" value="OGG22562.1"/>
    <property type="molecule type" value="Genomic_DNA"/>
</dbReference>
<dbReference type="Gene3D" id="3.40.50.620">
    <property type="entry name" value="HUPs"/>
    <property type="match status" value="1"/>
</dbReference>